<dbReference type="GO" id="GO:0008270">
    <property type="term" value="F:zinc ion binding"/>
    <property type="evidence" value="ECO:0007669"/>
    <property type="project" value="UniProtKB-KW"/>
</dbReference>
<evidence type="ECO:0000256" key="2">
    <source>
        <dbReference type="ARBA" id="ARBA00022750"/>
    </source>
</evidence>
<dbReference type="GO" id="GO:0006508">
    <property type="term" value="P:proteolysis"/>
    <property type="evidence" value="ECO:0007669"/>
    <property type="project" value="UniProtKB-KW"/>
</dbReference>
<evidence type="ECO:0000259" key="8">
    <source>
        <dbReference type="PROSITE" id="PS50878"/>
    </source>
</evidence>
<evidence type="ECO:0000256" key="1">
    <source>
        <dbReference type="ARBA" id="ARBA00022670"/>
    </source>
</evidence>
<protein>
    <submittedName>
        <fullName evidence="10">DNA/RNA polymerases superfamily protein</fullName>
    </submittedName>
</protein>
<sequence length="851" mass="98855">MPSVWQAHSSECQGNETACFRCGSLDHFTRDCPEVGEKEKSQNARPRSTGRGRPQRNPGNEMDSKNPSREQAARVEGRAPTRTYAIRAREEASSPNVITSTFSPYGTRVIALIDLGSTHSYICMKLVSSMSMPIESTEFVIRVSNPLGKDAQDRSPVVISVLSTQRYLRKGYEAYLAFVLNTKETDLRIESVPIACEYLDVFLKELSRLPPVREIEFGIELSPGAPILFVKKKYGSMRLCIDYQQLNKVIVKNKYLLPRIDDLFDQLKGAMIFSKIDLSSGYYQLIVKDSYVPKIAFRTRYGHYEFLVMPFGQTNAPAIFMDLMNHIFRPYLDKFVVVFIDDILIYSRDENEHAKHLSMVLQVLREKQLYVKFSKSEFWLKDVRFLGHIVSGDGIRVDPSFKKLKTLLTKAPALVQPEPGREFVVYSDTSLNGLGYVLMQEGKMALLDDGSILAKLRARPLFLQEISKAQKVDDSLQAKRVLSELNIESDFRVSPDGCLMFRDWVYVPRNDELIRKILHEAHNRCLVVHPGCTKMYNDLRKWYWWPVKAEHRVPSGLLQPIMVPKWKWDRITMDFVTSLPLTPKKKDAVWVVVDRLTKLAHFIPVRVDYSLDKLVDLYMSEIVRLHVRDRDPRFTSRFWKKLQEALGTRLSFSTTFHPQIDRQLERVIQILEDMLRCCVLEFQGNWEKYLPLVEFAYNNNFQSSLKMAPYEALYGRKCRTPLYWSELRGKQIHRVDLVKKTEEKVKVIRDCLKAALDRQKSYSDLKRKEIEFKVGIKVFLKVEIQPDLTYGEELVRILAREVKQLRHKSIALVKLLWQRHGIEEATWEPEETMRNQYPNLFTGKIFGDENP</sequence>
<dbReference type="Pfam" id="PF17921">
    <property type="entry name" value="Integrase_H2C2"/>
    <property type="match status" value="1"/>
</dbReference>
<dbReference type="Gene3D" id="3.30.420.10">
    <property type="entry name" value="Ribonuclease H-like superfamily/Ribonuclease H"/>
    <property type="match status" value="1"/>
</dbReference>
<keyword evidence="4" id="KW-0511">Multifunctional enzyme</keyword>
<keyword evidence="11" id="KW-1185">Reference proteome</keyword>
<dbReference type="Proteomes" id="UP000325315">
    <property type="component" value="Unassembled WGS sequence"/>
</dbReference>
<dbReference type="PANTHER" id="PTHR37984:SF5">
    <property type="entry name" value="PROTEIN NYNRIN-LIKE"/>
    <property type="match status" value="1"/>
</dbReference>
<dbReference type="SUPFAM" id="SSF56672">
    <property type="entry name" value="DNA/RNA polymerases"/>
    <property type="match status" value="1"/>
</dbReference>
<feature type="domain" description="Integrase catalytic" evidence="9">
    <location>
        <begin position="560"/>
        <end position="717"/>
    </location>
</feature>
<dbReference type="PROSITE" id="PS50994">
    <property type="entry name" value="INTEGRASE"/>
    <property type="match status" value="1"/>
</dbReference>
<feature type="region of interest" description="Disordered" evidence="6">
    <location>
        <begin position="31"/>
        <end position="82"/>
    </location>
</feature>
<dbReference type="Pfam" id="PF08284">
    <property type="entry name" value="RVP_2"/>
    <property type="match status" value="1"/>
</dbReference>
<dbReference type="SMART" id="SM00343">
    <property type="entry name" value="ZnF_C2HC"/>
    <property type="match status" value="1"/>
</dbReference>
<dbReference type="InterPro" id="IPR036875">
    <property type="entry name" value="Znf_CCHC_sf"/>
</dbReference>
<evidence type="ECO:0000259" key="7">
    <source>
        <dbReference type="PROSITE" id="PS50158"/>
    </source>
</evidence>
<proteinExistence type="predicted"/>
<keyword evidence="3" id="KW-0238">DNA-binding</keyword>
<dbReference type="AlphaFoldDB" id="A0A5B6X4Y3"/>
<dbReference type="PROSITE" id="PS50878">
    <property type="entry name" value="RT_POL"/>
    <property type="match status" value="1"/>
</dbReference>
<reference evidence="10" key="1">
    <citation type="submission" date="2019-08" db="EMBL/GenBank/DDBJ databases">
        <authorList>
            <person name="Liu F."/>
        </authorList>
    </citation>
    <scope>NUCLEOTIDE SEQUENCE [LARGE SCALE GENOMIC DNA]</scope>
    <source>
        <strain evidence="10">PA1801</strain>
        <tissue evidence="10">Leaf</tissue>
    </source>
</reference>
<evidence type="ECO:0000256" key="3">
    <source>
        <dbReference type="ARBA" id="ARBA00023125"/>
    </source>
</evidence>
<dbReference type="Gene3D" id="4.10.60.10">
    <property type="entry name" value="Zinc finger, CCHC-type"/>
    <property type="match status" value="1"/>
</dbReference>
<dbReference type="InterPro" id="IPR001584">
    <property type="entry name" value="Integrase_cat-core"/>
</dbReference>
<dbReference type="PROSITE" id="PS50158">
    <property type="entry name" value="ZF_CCHC"/>
    <property type="match status" value="1"/>
</dbReference>
<dbReference type="Gene3D" id="1.10.340.70">
    <property type="match status" value="1"/>
</dbReference>
<comment type="caution">
    <text evidence="10">The sequence shown here is derived from an EMBL/GenBank/DDBJ whole genome shotgun (WGS) entry which is preliminary data.</text>
</comment>
<keyword evidence="2" id="KW-0378">Hydrolase</keyword>
<evidence type="ECO:0000259" key="9">
    <source>
        <dbReference type="PROSITE" id="PS50994"/>
    </source>
</evidence>
<dbReference type="PANTHER" id="PTHR37984">
    <property type="entry name" value="PROTEIN CBG26694"/>
    <property type="match status" value="1"/>
</dbReference>
<dbReference type="Pfam" id="PF17919">
    <property type="entry name" value="RT_RNaseH_2"/>
    <property type="match status" value="1"/>
</dbReference>
<keyword evidence="5" id="KW-0862">Zinc</keyword>
<dbReference type="SUPFAM" id="SSF57756">
    <property type="entry name" value="Retrovirus zinc finger-like domains"/>
    <property type="match status" value="1"/>
</dbReference>
<dbReference type="Gene3D" id="3.10.10.10">
    <property type="entry name" value="HIV Type 1 Reverse Transcriptase, subunit A, domain 1"/>
    <property type="match status" value="1"/>
</dbReference>
<dbReference type="InterPro" id="IPR000477">
    <property type="entry name" value="RT_dom"/>
</dbReference>
<evidence type="ECO:0000256" key="4">
    <source>
        <dbReference type="ARBA" id="ARBA00023268"/>
    </source>
</evidence>
<dbReference type="OrthoDB" id="1938712at2759"/>
<dbReference type="InterPro" id="IPR001878">
    <property type="entry name" value="Znf_CCHC"/>
</dbReference>
<dbReference type="Pfam" id="PF00098">
    <property type="entry name" value="zf-CCHC"/>
    <property type="match status" value="1"/>
</dbReference>
<dbReference type="InterPro" id="IPR036397">
    <property type="entry name" value="RNaseH_sf"/>
</dbReference>
<evidence type="ECO:0000313" key="10">
    <source>
        <dbReference type="EMBL" id="KAA3487957.1"/>
    </source>
</evidence>
<feature type="compositionally biased region" description="Basic and acidic residues" evidence="6">
    <location>
        <begin position="62"/>
        <end position="79"/>
    </location>
</feature>
<dbReference type="InterPro" id="IPR041577">
    <property type="entry name" value="RT_RNaseH_2"/>
</dbReference>
<dbReference type="InterPro" id="IPR050951">
    <property type="entry name" value="Retrovirus_Pol_polyprotein"/>
</dbReference>
<organism evidence="10 11">
    <name type="scientific">Gossypium australe</name>
    <dbReference type="NCBI Taxonomy" id="47621"/>
    <lineage>
        <taxon>Eukaryota</taxon>
        <taxon>Viridiplantae</taxon>
        <taxon>Streptophyta</taxon>
        <taxon>Embryophyta</taxon>
        <taxon>Tracheophyta</taxon>
        <taxon>Spermatophyta</taxon>
        <taxon>Magnoliopsida</taxon>
        <taxon>eudicotyledons</taxon>
        <taxon>Gunneridae</taxon>
        <taxon>Pentapetalae</taxon>
        <taxon>rosids</taxon>
        <taxon>malvids</taxon>
        <taxon>Malvales</taxon>
        <taxon>Malvaceae</taxon>
        <taxon>Malvoideae</taxon>
        <taxon>Gossypium</taxon>
    </lineage>
</organism>
<dbReference type="EMBL" id="SMMG02000001">
    <property type="protein sequence ID" value="KAA3487957.1"/>
    <property type="molecule type" value="Genomic_DNA"/>
</dbReference>
<dbReference type="Gene3D" id="3.30.70.270">
    <property type="match status" value="1"/>
</dbReference>
<evidence type="ECO:0000256" key="5">
    <source>
        <dbReference type="PROSITE-ProRule" id="PRU00047"/>
    </source>
</evidence>
<dbReference type="SUPFAM" id="SSF53098">
    <property type="entry name" value="Ribonuclease H-like"/>
    <property type="match status" value="1"/>
</dbReference>
<keyword evidence="1" id="KW-0645">Protease</keyword>
<dbReference type="InterPro" id="IPR043128">
    <property type="entry name" value="Rev_trsase/Diguanyl_cyclase"/>
</dbReference>
<evidence type="ECO:0000256" key="6">
    <source>
        <dbReference type="SAM" id="MobiDB-lite"/>
    </source>
</evidence>
<dbReference type="Pfam" id="PF00078">
    <property type="entry name" value="RVT_1"/>
    <property type="match status" value="1"/>
</dbReference>
<feature type="domain" description="CCHC-type" evidence="7">
    <location>
        <begin position="19"/>
        <end position="34"/>
    </location>
</feature>
<dbReference type="InterPro" id="IPR041588">
    <property type="entry name" value="Integrase_H2C2"/>
</dbReference>
<dbReference type="CDD" id="cd01647">
    <property type="entry name" value="RT_LTR"/>
    <property type="match status" value="1"/>
</dbReference>
<keyword evidence="5" id="KW-0863">Zinc-finger</keyword>
<dbReference type="GO" id="GO:0004190">
    <property type="term" value="F:aspartic-type endopeptidase activity"/>
    <property type="evidence" value="ECO:0007669"/>
    <property type="project" value="UniProtKB-KW"/>
</dbReference>
<evidence type="ECO:0000313" key="11">
    <source>
        <dbReference type="Proteomes" id="UP000325315"/>
    </source>
</evidence>
<dbReference type="InterPro" id="IPR012337">
    <property type="entry name" value="RNaseH-like_sf"/>
</dbReference>
<name>A0A5B6X4Y3_9ROSI</name>
<dbReference type="GO" id="GO:0015074">
    <property type="term" value="P:DNA integration"/>
    <property type="evidence" value="ECO:0007669"/>
    <property type="project" value="InterPro"/>
</dbReference>
<accession>A0A5B6X4Y3</accession>
<keyword evidence="5" id="KW-0479">Metal-binding</keyword>
<dbReference type="GO" id="GO:0003677">
    <property type="term" value="F:DNA binding"/>
    <property type="evidence" value="ECO:0007669"/>
    <property type="project" value="UniProtKB-KW"/>
</dbReference>
<feature type="domain" description="Reverse transcriptase" evidence="8">
    <location>
        <begin position="211"/>
        <end position="390"/>
    </location>
</feature>
<keyword evidence="2" id="KW-0064">Aspartyl protease</keyword>
<dbReference type="InterPro" id="IPR043502">
    <property type="entry name" value="DNA/RNA_pol_sf"/>
</dbReference>
<gene>
    <name evidence="10" type="ORF">EPI10_031748</name>
</gene>
<feature type="compositionally biased region" description="Basic and acidic residues" evidence="6">
    <location>
        <begin position="31"/>
        <end position="42"/>
    </location>
</feature>